<feature type="region of interest" description="Disordered" evidence="9">
    <location>
        <begin position="1"/>
        <end position="34"/>
    </location>
</feature>
<evidence type="ECO:0000256" key="1">
    <source>
        <dbReference type="ARBA" id="ARBA00004604"/>
    </source>
</evidence>
<comment type="similarity">
    <text evidence="2">Belongs to the EFG1 family.</text>
</comment>
<dbReference type="Proteomes" id="UP001163046">
    <property type="component" value="Unassembled WGS sequence"/>
</dbReference>
<feature type="coiled-coil region" evidence="8">
    <location>
        <begin position="68"/>
        <end position="123"/>
    </location>
</feature>
<dbReference type="PANTHER" id="PTHR33911:SF1">
    <property type="entry name" value="RRNA-PROCESSING PROTEIN EFG1"/>
    <property type="match status" value="1"/>
</dbReference>
<dbReference type="Pfam" id="PF10153">
    <property type="entry name" value="Efg1"/>
    <property type="match status" value="1"/>
</dbReference>
<dbReference type="GO" id="GO:0000462">
    <property type="term" value="P:maturation of SSU-rRNA from tricistronic rRNA transcript (SSU-rRNA, 5.8S rRNA, LSU-rRNA)"/>
    <property type="evidence" value="ECO:0007669"/>
    <property type="project" value="TreeGrafter"/>
</dbReference>
<evidence type="ECO:0000313" key="10">
    <source>
        <dbReference type="EMBL" id="KAJ7361730.1"/>
    </source>
</evidence>
<dbReference type="PANTHER" id="PTHR33911">
    <property type="entry name" value="RRNA-PROCESSING PROTEIN EFG1"/>
    <property type="match status" value="1"/>
</dbReference>
<organism evidence="10 11">
    <name type="scientific">Desmophyllum pertusum</name>
    <dbReference type="NCBI Taxonomy" id="174260"/>
    <lineage>
        <taxon>Eukaryota</taxon>
        <taxon>Metazoa</taxon>
        <taxon>Cnidaria</taxon>
        <taxon>Anthozoa</taxon>
        <taxon>Hexacorallia</taxon>
        <taxon>Scleractinia</taxon>
        <taxon>Caryophylliina</taxon>
        <taxon>Caryophylliidae</taxon>
        <taxon>Desmophyllum</taxon>
    </lineage>
</organism>
<keyword evidence="11" id="KW-1185">Reference proteome</keyword>
<reference evidence="10" key="1">
    <citation type="submission" date="2023-01" db="EMBL/GenBank/DDBJ databases">
        <title>Genome assembly of the deep-sea coral Lophelia pertusa.</title>
        <authorList>
            <person name="Herrera S."/>
            <person name="Cordes E."/>
        </authorList>
    </citation>
    <scope>NUCLEOTIDE SEQUENCE</scope>
    <source>
        <strain evidence="10">USNM1676648</strain>
        <tissue evidence="10">Polyp</tissue>
    </source>
</reference>
<accession>A0A9W9YPC9</accession>
<gene>
    <name evidence="10" type="ORF">OS493_014370</name>
</gene>
<evidence type="ECO:0000256" key="3">
    <source>
        <dbReference type="ARBA" id="ARBA00018689"/>
    </source>
</evidence>
<dbReference type="GO" id="GO:0005730">
    <property type="term" value="C:nucleolus"/>
    <property type="evidence" value="ECO:0007669"/>
    <property type="project" value="UniProtKB-SubCell"/>
</dbReference>
<keyword evidence="6 8" id="KW-0175">Coiled coil</keyword>
<dbReference type="GO" id="GO:0030688">
    <property type="term" value="C:preribosome, small subunit precursor"/>
    <property type="evidence" value="ECO:0007669"/>
    <property type="project" value="TreeGrafter"/>
</dbReference>
<evidence type="ECO:0000256" key="2">
    <source>
        <dbReference type="ARBA" id="ARBA00006916"/>
    </source>
</evidence>
<evidence type="ECO:0000256" key="6">
    <source>
        <dbReference type="ARBA" id="ARBA00023054"/>
    </source>
</evidence>
<evidence type="ECO:0000256" key="8">
    <source>
        <dbReference type="SAM" id="Coils"/>
    </source>
</evidence>
<evidence type="ECO:0000256" key="4">
    <source>
        <dbReference type="ARBA" id="ARBA00019827"/>
    </source>
</evidence>
<evidence type="ECO:0000256" key="9">
    <source>
        <dbReference type="SAM" id="MobiDB-lite"/>
    </source>
</evidence>
<evidence type="ECO:0000256" key="5">
    <source>
        <dbReference type="ARBA" id="ARBA00022552"/>
    </source>
</evidence>
<comment type="subcellular location">
    <subcellularLocation>
        <location evidence="1">Nucleus</location>
        <location evidence="1">Nucleolus</location>
    </subcellularLocation>
</comment>
<name>A0A9W9YPC9_9CNID</name>
<proteinExistence type="inferred from homology"/>
<dbReference type="EMBL" id="MU827308">
    <property type="protein sequence ID" value="KAJ7361730.1"/>
    <property type="molecule type" value="Genomic_DNA"/>
</dbReference>
<dbReference type="OrthoDB" id="47732at2759"/>
<dbReference type="InterPro" id="IPR019310">
    <property type="entry name" value="Efg1"/>
</dbReference>
<comment type="caution">
    <text evidence="10">The sequence shown here is derived from an EMBL/GenBank/DDBJ whole genome shotgun (WGS) entry which is preliminary data.</text>
</comment>
<keyword evidence="5" id="KW-0698">rRNA processing</keyword>
<evidence type="ECO:0000313" key="11">
    <source>
        <dbReference type="Proteomes" id="UP001163046"/>
    </source>
</evidence>
<protein>
    <recommendedName>
        <fullName evidence="3">rRNA-processing protein EFG1</fullName>
    </recommendedName>
    <alternativeName>
        <fullName evidence="4">rRNA-processing protein efg1</fullName>
    </alternativeName>
</protein>
<dbReference type="AlphaFoldDB" id="A0A9W9YPC9"/>
<evidence type="ECO:0000256" key="7">
    <source>
        <dbReference type="ARBA" id="ARBA00023242"/>
    </source>
</evidence>
<keyword evidence="7" id="KW-0539">Nucleus</keyword>
<sequence>MGPRKQGFNRSTKVSQKDGNKIKPSKSLKNKVRDVQRLLKKSDLPATVRVVQERMLDVLKETIKDKAKEDKEKKVSKIAKKVKFFEKRKIFRKYKTCAKELKETEDSNTRNTLQKELEEIKQQWNYVVHFPQDTKYISLFPLTSCTNAEVCEKQGTNKSLKHLREGKSGELEDAFTTIDQMSSGFKERKGAKPKVILRVEPDKLIRKEKVGMER</sequence>
<dbReference type="InterPro" id="IPR050786">
    <property type="entry name" value="EFG1_rRNA-proc"/>
</dbReference>